<organism evidence="1 2">
    <name type="scientific">Sphingomonas melonis TY</name>
    <dbReference type="NCBI Taxonomy" id="621456"/>
    <lineage>
        <taxon>Bacteria</taxon>
        <taxon>Pseudomonadati</taxon>
        <taxon>Pseudomonadota</taxon>
        <taxon>Alphaproteobacteria</taxon>
        <taxon>Sphingomonadales</taxon>
        <taxon>Sphingomonadaceae</taxon>
        <taxon>Sphingomonas</taxon>
    </lineage>
</organism>
<dbReference type="AlphaFoldDB" id="A0A175Y5X3"/>
<dbReference type="EMBL" id="LQCK02000011">
    <property type="protein sequence ID" value="KZB95779.1"/>
    <property type="molecule type" value="Genomic_DNA"/>
</dbReference>
<gene>
    <name evidence="1" type="ORF">AVM11_16410</name>
</gene>
<dbReference type="RefSeq" id="WP_062126724.1">
    <property type="nucleotide sequence ID" value="NZ_CP017578.1"/>
</dbReference>
<keyword evidence="2" id="KW-1185">Reference proteome</keyword>
<dbReference type="Proteomes" id="UP000078460">
    <property type="component" value="Unassembled WGS sequence"/>
</dbReference>
<evidence type="ECO:0000313" key="2">
    <source>
        <dbReference type="Proteomes" id="UP000078460"/>
    </source>
</evidence>
<comment type="caution">
    <text evidence="1">The sequence shown here is derived from an EMBL/GenBank/DDBJ whole genome shotgun (WGS) entry which is preliminary data.</text>
</comment>
<name>A0A175Y5X3_9SPHN</name>
<sequence>MNDELRTAVLADVDRFRSVWVRRRLRLYRQFLQVTVTTATPLLSRVIGPDRAGLDRLLWTLRPPPDWPGAPPQAAVPRHGRFHQDLSAADRARVRVLVMREEGHPDGRLALRIMKRSVDISCEVGGHPVRTFSGMTYLRLPLRLPDVVAAASLGRPLMDVVRHPWLDSSDWRIRKVRSNAHETWISVHTGREAFEMPWSRLLPEAARID</sequence>
<reference evidence="1" key="1">
    <citation type="submission" date="2016-03" db="EMBL/GenBank/DDBJ databases">
        <title>Sphingomonas melonis TY, whole genome shotgun sequencing.</title>
        <authorList>
            <person name="Wang H."/>
            <person name="Zhu P."/>
        </authorList>
    </citation>
    <scope>NUCLEOTIDE SEQUENCE [LARGE SCALE GENOMIC DNA]</scope>
    <source>
        <strain evidence="1">TY</strain>
    </source>
</reference>
<accession>A0A175Y5X3</accession>
<protein>
    <submittedName>
        <fullName evidence="1">Uncharacterized protein</fullName>
    </submittedName>
</protein>
<proteinExistence type="predicted"/>
<dbReference type="KEGG" id="smy:BJP26_18620"/>
<dbReference type="STRING" id="621456.BJP26_18620"/>
<evidence type="ECO:0000313" key="1">
    <source>
        <dbReference type="EMBL" id="KZB95779.1"/>
    </source>
</evidence>